<evidence type="ECO:0000313" key="3">
    <source>
        <dbReference type="Proteomes" id="UP000245535"/>
    </source>
</evidence>
<dbReference type="OrthoDB" id="1120881at2"/>
<proteinExistence type="predicted"/>
<feature type="transmembrane region" description="Helical" evidence="1">
    <location>
        <begin position="130"/>
        <end position="147"/>
    </location>
</feature>
<feature type="transmembrane region" description="Helical" evidence="1">
    <location>
        <begin position="104"/>
        <end position="124"/>
    </location>
</feature>
<feature type="transmembrane region" description="Helical" evidence="1">
    <location>
        <begin position="24"/>
        <end position="50"/>
    </location>
</feature>
<dbReference type="AlphaFoldDB" id="A0A315Z815"/>
<feature type="transmembrane region" description="Helical" evidence="1">
    <location>
        <begin position="62"/>
        <end position="84"/>
    </location>
</feature>
<comment type="caution">
    <text evidence="2">The sequence shown here is derived from an EMBL/GenBank/DDBJ whole genome shotgun (WGS) entry which is preliminary data.</text>
</comment>
<dbReference type="Proteomes" id="UP000245535">
    <property type="component" value="Unassembled WGS sequence"/>
</dbReference>
<gene>
    <name evidence="2" type="ORF">BC781_105259</name>
</gene>
<keyword evidence="1" id="KW-1133">Transmembrane helix</keyword>
<sequence length="200" mass="22752">MKQYKSVEEDIAHIRSMMAESSRFLSLSGLSGIFAGIYALVGATIAYKWIYIDYENGIDENIKIRFILLASSVLLAALSTGFFFTYRNAKIRNQRIWNPSTLKFLVSLFLPLVVGGLLILEFMYWNLGQFIAPLTLIFYGLGLWGASKYTHLETRYLALCQISLGLLSAYFVGYGLLFWALGFGILHIIYGLVMYLKYEK</sequence>
<reference evidence="2 3" key="1">
    <citation type="submission" date="2018-03" db="EMBL/GenBank/DDBJ databases">
        <title>Genomic Encyclopedia of Archaeal and Bacterial Type Strains, Phase II (KMG-II): from individual species to whole genera.</title>
        <authorList>
            <person name="Goeker M."/>
        </authorList>
    </citation>
    <scope>NUCLEOTIDE SEQUENCE [LARGE SCALE GENOMIC DNA]</scope>
    <source>
        <strain evidence="2 3">DSM 28229</strain>
    </source>
</reference>
<keyword evidence="1" id="KW-0472">Membrane</keyword>
<feature type="transmembrane region" description="Helical" evidence="1">
    <location>
        <begin position="178"/>
        <end position="196"/>
    </location>
</feature>
<keyword evidence="1" id="KW-0812">Transmembrane</keyword>
<evidence type="ECO:0000313" key="2">
    <source>
        <dbReference type="EMBL" id="PWJ40191.1"/>
    </source>
</evidence>
<organism evidence="2 3">
    <name type="scientific">Sediminitomix flava</name>
    <dbReference type="NCBI Taxonomy" id="379075"/>
    <lineage>
        <taxon>Bacteria</taxon>
        <taxon>Pseudomonadati</taxon>
        <taxon>Bacteroidota</taxon>
        <taxon>Cytophagia</taxon>
        <taxon>Cytophagales</taxon>
        <taxon>Flammeovirgaceae</taxon>
        <taxon>Sediminitomix</taxon>
    </lineage>
</organism>
<dbReference type="EMBL" id="QGDO01000005">
    <property type="protein sequence ID" value="PWJ40191.1"/>
    <property type="molecule type" value="Genomic_DNA"/>
</dbReference>
<accession>A0A315Z815</accession>
<evidence type="ECO:0000256" key="1">
    <source>
        <dbReference type="SAM" id="Phobius"/>
    </source>
</evidence>
<dbReference type="RefSeq" id="WP_109620699.1">
    <property type="nucleotide sequence ID" value="NZ_QGDO01000005.1"/>
</dbReference>
<name>A0A315Z815_SEDFL</name>
<keyword evidence="3" id="KW-1185">Reference proteome</keyword>
<protein>
    <submittedName>
        <fullName evidence="2">Uncharacterized protein</fullName>
    </submittedName>
</protein>